<comment type="caution">
    <text evidence="1">The sequence shown here is derived from an EMBL/GenBank/DDBJ whole genome shotgun (WGS) entry which is preliminary data.</text>
</comment>
<sequence>MELDLSSMASVRKFASGYMSSGLPLNLLMHCQYYWQINAKKCSAGNLLISSDMYFSNYLSRIDVCIWENNQPIYGLFDTVLGGSNYVLCGIASTSGSKRRIFYGQ</sequence>
<dbReference type="InParanoid" id="A0A7J7DSL5"/>
<organism evidence="1 2">
    <name type="scientific">Tripterygium wilfordii</name>
    <name type="common">Thunder God vine</name>
    <dbReference type="NCBI Taxonomy" id="458696"/>
    <lineage>
        <taxon>Eukaryota</taxon>
        <taxon>Viridiplantae</taxon>
        <taxon>Streptophyta</taxon>
        <taxon>Embryophyta</taxon>
        <taxon>Tracheophyta</taxon>
        <taxon>Spermatophyta</taxon>
        <taxon>Magnoliopsida</taxon>
        <taxon>eudicotyledons</taxon>
        <taxon>Gunneridae</taxon>
        <taxon>Pentapetalae</taxon>
        <taxon>rosids</taxon>
        <taxon>fabids</taxon>
        <taxon>Celastrales</taxon>
        <taxon>Celastraceae</taxon>
        <taxon>Tripterygium</taxon>
    </lineage>
</organism>
<name>A0A7J7DSL5_TRIWF</name>
<protein>
    <submittedName>
        <fullName evidence="1">Uncharacterized protein</fullName>
    </submittedName>
</protein>
<accession>A0A7J7DSL5</accession>
<evidence type="ECO:0000313" key="2">
    <source>
        <dbReference type="Proteomes" id="UP000593562"/>
    </source>
</evidence>
<dbReference type="EMBL" id="JAAARO010000004">
    <property type="protein sequence ID" value="KAF5749360.1"/>
    <property type="molecule type" value="Genomic_DNA"/>
</dbReference>
<proteinExistence type="predicted"/>
<dbReference type="AlphaFoldDB" id="A0A7J7DSL5"/>
<keyword evidence="2" id="KW-1185">Reference proteome</keyword>
<dbReference type="Proteomes" id="UP000593562">
    <property type="component" value="Unassembled WGS sequence"/>
</dbReference>
<evidence type="ECO:0000313" key="1">
    <source>
        <dbReference type="EMBL" id="KAF5749360.1"/>
    </source>
</evidence>
<gene>
    <name evidence="1" type="ORF">HS088_TW04G01328</name>
</gene>
<reference evidence="1 2" key="1">
    <citation type="journal article" date="2020" name="Nat. Commun.">
        <title>Genome of Tripterygium wilfordii and identification of cytochrome P450 involved in triptolide biosynthesis.</title>
        <authorList>
            <person name="Tu L."/>
            <person name="Su P."/>
            <person name="Zhang Z."/>
            <person name="Gao L."/>
            <person name="Wang J."/>
            <person name="Hu T."/>
            <person name="Zhou J."/>
            <person name="Zhang Y."/>
            <person name="Zhao Y."/>
            <person name="Liu Y."/>
            <person name="Song Y."/>
            <person name="Tong Y."/>
            <person name="Lu Y."/>
            <person name="Yang J."/>
            <person name="Xu C."/>
            <person name="Jia M."/>
            <person name="Peters R.J."/>
            <person name="Huang L."/>
            <person name="Gao W."/>
        </authorList>
    </citation>
    <scope>NUCLEOTIDE SEQUENCE [LARGE SCALE GENOMIC DNA]</scope>
    <source>
        <strain evidence="2">cv. XIE 37</strain>
        <tissue evidence="1">Leaf</tissue>
    </source>
</reference>